<protein>
    <submittedName>
        <fullName evidence="3">Uncharacterized protein</fullName>
    </submittedName>
</protein>
<accession>A0ABQ9ZWD1</accession>
<feature type="region of interest" description="Disordered" evidence="1">
    <location>
        <begin position="195"/>
        <end position="222"/>
    </location>
</feature>
<reference evidence="3 4" key="1">
    <citation type="journal article" date="2023" name="Nucleic Acids Res.">
        <title>The hologenome of Daphnia magna reveals possible DNA methylation and microbiome-mediated evolution of the host genome.</title>
        <authorList>
            <person name="Chaturvedi A."/>
            <person name="Li X."/>
            <person name="Dhandapani V."/>
            <person name="Marshall H."/>
            <person name="Kissane S."/>
            <person name="Cuenca-Cambronero M."/>
            <person name="Asole G."/>
            <person name="Calvet F."/>
            <person name="Ruiz-Romero M."/>
            <person name="Marangio P."/>
            <person name="Guigo R."/>
            <person name="Rago D."/>
            <person name="Mirbahai L."/>
            <person name="Eastwood N."/>
            <person name="Colbourne J.K."/>
            <person name="Zhou J."/>
            <person name="Mallon E."/>
            <person name="Orsini L."/>
        </authorList>
    </citation>
    <scope>NUCLEOTIDE SEQUENCE [LARGE SCALE GENOMIC DNA]</scope>
    <source>
        <strain evidence="3">LRV0_1</strain>
    </source>
</reference>
<dbReference type="Proteomes" id="UP001234178">
    <property type="component" value="Unassembled WGS sequence"/>
</dbReference>
<evidence type="ECO:0000256" key="1">
    <source>
        <dbReference type="SAM" id="MobiDB-lite"/>
    </source>
</evidence>
<comment type="caution">
    <text evidence="3">The sequence shown here is derived from an EMBL/GenBank/DDBJ whole genome shotgun (WGS) entry which is preliminary data.</text>
</comment>
<feature type="region of interest" description="Disordered" evidence="1">
    <location>
        <begin position="150"/>
        <end position="171"/>
    </location>
</feature>
<evidence type="ECO:0000313" key="4">
    <source>
        <dbReference type="Proteomes" id="UP001234178"/>
    </source>
</evidence>
<evidence type="ECO:0000313" key="3">
    <source>
        <dbReference type="EMBL" id="KAK4017197.1"/>
    </source>
</evidence>
<keyword evidence="2" id="KW-0732">Signal</keyword>
<dbReference type="EMBL" id="JAOYFB010000005">
    <property type="protein sequence ID" value="KAK4017197.1"/>
    <property type="molecule type" value="Genomic_DNA"/>
</dbReference>
<organism evidence="3 4">
    <name type="scientific">Daphnia magna</name>
    <dbReference type="NCBI Taxonomy" id="35525"/>
    <lineage>
        <taxon>Eukaryota</taxon>
        <taxon>Metazoa</taxon>
        <taxon>Ecdysozoa</taxon>
        <taxon>Arthropoda</taxon>
        <taxon>Crustacea</taxon>
        <taxon>Branchiopoda</taxon>
        <taxon>Diplostraca</taxon>
        <taxon>Cladocera</taxon>
        <taxon>Anomopoda</taxon>
        <taxon>Daphniidae</taxon>
        <taxon>Daphnia</taxon>
    </lineage>
</organism>
<proteinExistence type="predicted"/>
<name>A0ABQ9ZWD1_9CRUS</name>
<gene>
    <name evidence="3" type="ORF">OUZ56_032146</name>
</gene>
<feature type="chain" id="PRO_5046066359" evidence="2">
    <location>
        <begin position="21"/>
        <end position="222"/>
    </location>
</feature>
<feature type="signal peptide" evidence="2">
    <location>
        <begin position="1"/>
        <end position="20"/>
    </location>
</feature>
<evidence type="ECO:0000256" key="2">
    <source>
        <dbReference type="SAM" id="SignalP"/>
    </source>
</evidence>
<keyword evidence="4" id="KW-1185">Reference proteome</keyword>
<sequence>MSRPVTLLEAILYALTGLTGQYSSLGRQGMVIDCSGPACWVFLGVSSINSESPFRKDINGKLMETNSDTLRREVKASKTAFLREMEGKIWITNNFMELSQPRSPLMIFPLRVTQQGILGQMLNGLSKDFHPIEDNNSLISQGRFVCRVRSGTTSGHKKGDQRVRKSLPTEISPDNFQGASWDVFCLSLTPEDWLTAGGDKERRRPSLEGLRTMVGPAIQDKP</sequence>